<keyword evidence="9 12" id="KW-0472">Membrane</keyword>
<name>A0A4C1WE80_EUMVA</name>
<feature type="transmembrane region" description="Helical" evidence="12">
    <location>
        <begin position="321"/>
        <end position="348"/>
    </location>
</feature>
<feature type="transmembrane region" description="Helical" evidence="12">
    <location>
        <begin position="376"/>
        <end position="408"/>
    </location>
</feature>
<feature type="transmembrane region" description="Helical" evidence="12">
    <location>
        <begin position="88"/>
        <end position="109"/>
    </location>
</feature>
<feature type="transmembrane region" description="Helical" evidence="12">
    <location>
        <begin position="15"/>
        <end position="37"/>
    </location>
</feature>
<feature type="transmembrane region" description="Helical" evidence="12">
    <location>
        <begin position="57"/>
        <end position="76"/>
    </location>
</feature>
<reference evidence="13 14" key="1">
    <citation type="journal article" date="2019" name="Commun. Biol.">
        <title>The bagworm genome reveals a unique fibroin gene that provides high tensile strength.</title>
        <authorList>
            <person name="Kono N."/>
            <person name="Nakamura H."/>
            <person name="Ohtoshi R."/>
            <person name="Tomita M."/>
            <person name="Numata K."/>
            <person name="Arakawa K."/>
        </authorList>
    </citation>
    <scope>NUCLEOTIDE SEQUENCE [LARGE SCALE GENOMIC DNA]</scope>
</reference>
<dbReference type="Gene3D" id="1.20.1730.10">
    <property type="entry name" value="Sodium/glucose cotransporter"/>
    <property type="match status" value="2"/>
</dbReference>
<feature type="transmembrane region" description="Helical" evidence="12">
    <location>
        <begin position="130"/>
        <end position="149"/>
    </location>
</feature>
<evidence type="ECO:0000256" key="7">
    <source>
        <dbReference type="ARBA" id="ARBA00023053"/>
    </source>
</evidence>
<keyword evidence="6 12" id="KW-1133">Transmembrane helix</keyword>
<accession>A0A4C1WE80</accession>
<evidence type="ECO:0000313" key="13">
    <source>
        <dbReference type="EMBL" id="GBP49431.1"/>
    </source>
</evidence>
<dbReference type="InterPro" id="IPR038377">
    <property type="entry name" value="Na/Glc_symporter_sf"/>
</dbReference>
<keyword evidence="4" id="KW-1003">Cell membrane</keyword>
<protein>
    <submittedName>
        <fullName evidence="13">Sodium-coupled monocarboxylate transporter 2</fullName>
    </submittedName>
</protein>
<evidence type="ECO:0000256" key="3">
    <source>
        <dbReference type="ARBA" id="ARBA00022448"/>
    </source>
</evidence>
<evidence type="ECO:0000256" key="8">
    <source>
        <dbReference type="ARBA" id="ARBA00023065"/>
    </source>
</evidence>
<feature type="transmembrane region" description="Helical" evidence="12">
    <location>
        <begin position="484"/>
        <end position="502"/>
    </location>
</feature>
<dbReference type="GO" id="GO:0015293">
    <property type="term" value="F:symporter activity"/>
    <property type="evidence" value="ECO:0007669"/>
    <property type="project" value="TreeGrafter"/>
</dbReference>
<feature type="transmembrane region" description="Helical" evidence="12">
    <location>
        <begin position="196"/>
        <end position="216"/>
    </location>
</feature>
<dbReference type="GO" id="GO:0006814">
    <property type="term" value="P:sodium ion transport"/>
    <property type="evidence" value="ECO:0007669"/>
    <property type="project" value="UniProtKB-KW"/>
</dbReference>
<gene>
    <name evidence="13" type="primary">SLC5A12</name>
    <name evidence="13" type="ORF">EVAR_38199_1</name>
</gene>
<evidence type="ECO:0000256" key="9">
    <source>
        <dbReference type="ARBA" id="ARBA00023136"/>
    </source>
</evidence>
<comment type="subcellular location">
    <subcellularLocation>
        <location evidence="1">Cell membrane</location>
        <topology evidence="1">Multi-pass membrane protein</topology>
    </subcellularLocation>
</comment>
<keyword evidence="14" id="KW-1185">Reference proteome</keyword>
<dbReference type="PANTHER" id="PTHR42985:SF21">
    <property type="entry name" value="SODIUM-DEPENDENT MULTIVITAMIN TRANSPORTER-LIKE PROTEIN"/>
    <property type="match status" value="1"/>
</dbReference>
<proteinExistence type="inferred from homology"/>
<comment type="caution">
    <text evidence="13">The sequence shown here is derived from an EMBL/GenBank/DDBJ whole genome shotgun (WGS) entry which is preliminary data.</text>
</comment>
<keyword evidence="8" id="KW-0406">Ion transport</keyword>
<dbReference type="InterPro" id="IPR001734">
    <property type="entry name" value="Na/solute_symporter"/>
</dbReference>
<dbReference type="Proteomes" id="UP000299102">
    <property type="component" value="Unassembled WGS sequence"/>
</dbReference>
<evidence type="ECO:0000256" key="1">
    <source>
        <dbReference type="ARBA" id="ARBA00004651"/>
    </source>
</evidence>
<feature type="transmembrane region" description="Helical" evidence="12">
    <location>
        <begin position="169"/>
        <end position="189"/>
    </location>
</feature>
<keyword evidence="10" id="KW-0739">Sodium transport</keyword>
<organism evidence="13 14">
    <name type="scientific">Eumeta variegata</name>
    <name type="common">Bagworm moth</name>
    <name type="synonym">Eumeta japonica</name>
    <dbReference type="NCBI Taxonomy" id="151549"/>
    <lineage>
        <taxon>Eukaryota</taxon>
        <taxon>Metazoa</taxon>
        <taxon>Ecdysozoa</taxon>
        <taxon>Arthropoda</taxon>
        <taxon>Hexapoda</taxon>
        <taxon>Insecta</taxon>
        <taxon>Pterygota</taxon>
        <taxon>Neoptera</taxon>
        <taxon>Endopterygota</taxon>
        <taxon>Lepidoptera</taxon>
        <taxon>Glossata</taxon>
        <taxon>Ditrysia</taxon>
        <taxon>Tineoidea</taxon>
        <taxon>Psychidae</taxon>
        <taxon>Oiketicinae</taxon>
        <taxon>Eumeta</taxon>
    </lineage>
</organism>
<dbReference type="InterPro" id="IPR051163">
    <property type="entry name" value="Sodium:Solute_Symporter_SSF"/>
</dbReference>
<comment type="similarity">
    <text evidence="2 11">Belongs to the sodium:solute symporter (SSF) (TC 2.A.21) family.</text>
</comment>
<evidence type="ECO:0000256" key="6">
    <source>
        <dbReference type="ARBA" id="ARBA00022989"/>
    </source>
</evidence>
<evidence type="ECO:0000256" key="2">
    <source>
        <dbReference type="ARBA" id="ARBA00006434"/>
    </source>
</evidence>
<evidence type="ECO:0000256" key="10">
    <source>
        <dbReference type="ARBA" id="ARBA00023201"/>
    </source>
</evidence>
<feature type="transmembrane region" description="Helical" evidence="12">
    <location>
        <begin position="238"/>
        <end position="257"/>
    </location>
</feature>
<feature type="transmembrane region" description="Helical" evidence="12">
    <location>
        <begin position="454"/>
        <end position="477"/>
    </location>
</feature>
<evidence type="ECO:0000313" key="14">
    <source>
        <dbReference type="Proteomes" id="UP000299102"/>
    </source>
</evidence>
<dbReference type="PANTHER" id="PTHR42985">
    <property type="entry name" value="SODIUM-COUPLED MONOCARBOXYLATE TRANSPORTER"/>
    <property type="match status" value="1"/>
</dbReference>
<keyword evidence="5 12" id="KW-0812">Transmembrane</keyword>
<dbReference type="Pfam" id="PF00474">
    <property type="entry name" value="SSF"/>
    <property type="match status" value="2"/>
</dbReference>
<dbReference type="PROSITE" id="PS50283">
    <property type="entry name" value="NA_SOLUT_SYMP_3"/>
    <property type="match status" value="1"/>
</dbReference>
<dbReference type="STRING" id="151549.A0A4C1WE80"/>
<evidence type="ECO:0000256" key="12">
    <source>
        <dbReference type="SAM" id="Phobius"/>
    </source>
</evidence>
<feature type="transmembrane region" description="Helical" evidence="12">
    <location>
        <begin position="428"/>
        <end position="448"/>
    </location>
</feature>
<evidence type="ECO:0000256" key="5">
    <source>
        <dbReference type="ARBA" id="ARBA00022692"/>
    </source>
</evidence>
<dbReference type="OrthoDB" id="6132759at2759"/>
<evidence type="ECO:0000256" key="11">
    <source>
        <dbReference type="RuleBase" id="RU362091"/>
    </source>
</evidence>
<evidence type="ECO:0000256" key="4">
    <source>
        <dbReference type="ARBA" id="ARBA00022475"/>
    </source>
</evidence>
<keyword evidence="7" id="KW-0915">Sodium</keyword>
<dbReference type="AlphaFoldDB" id="A0A4C1WE80"/>
<sequence>MKPAQVTTSPIYFNVAEYCLFGIILGVILGIIVYYNFINRKHNTVAGFLYGGRNMSLVSTTLALIASHITSITLLGVPLEIYLRGTQYWASALSLVIVTILTASIYLPVFHKLQLTSSFEYLEIRFSAHTRTIAAVLFVVSKLMLLPIVPHVPLLAFRLVTNPLAGRTTALLCVCCATLCASGGLRAVATLGTMTVCLAFVGTSLPSGLALLPMGFDTMWGIANNGSRLVFYDPDPELAHHTSFFAVTLALSTHWLWKVALNQSSIQNLLAVPTINQARMYSSGRGTREVGGSSFATFPKPSRSLGAGHWDTCAWPIAPSLCLVMSCVGVILMKLMSCILGLVLYAWYASCDPLLSGQIRKHEQLVPNFLNNLSTLFPGICGIFIIAVFSATTGCLSSIINSISGVIFEEFFRPWLPQGANEATCCKIMRLLCILVGVYCGAVVWSAAELDRLQHVASGVTGVTAGTLLGLFTLGIVFSRANCAGALSGSLLSLMLCGWLLIGAENALASGALKFQGKPLSTEGCAKTGAAQTYYNMTNKHPNIMCTKAVFQESVTMPKESKRARYNRRQIRSEYFKHNRSRRIINSDFNTLIYNGSGHASDSNLSPTLDFDLIPFSTLNLPGLNSQFYFTFRSRYQLRCRFRFRFAEIGASSSVKIKSESSNLSNIEHRAVIKYFVKKGKTPKEIFEDMVSVLQKSAPSYTMVKKMGSLISTRTREL</sequence>
<keyword evidence="3" id="KW-0813">Transport</keyword>
<dbReference type="GO" id="GO:0005886">
    <property type="term" value="C:plasma membrane"/>
    <property type="evidence" value="ECO:0007669"/>
    <property type="project" value="UniProtKB-SubCell"/>
</dbReference>
<dbReference type="EMBL" id="BGZK01000544">
    <property type="protein sequence ID" value="GBP49431.1"/>
    <property type="molecule type" value="Genomic_DNA"/>
</dbReference>